<feature type="region of interest" description="Disordered" evidence="1">
    <location>
        <begin position="1"/>
        <end position="30"/>
    </location>
</feature>
<feature type="compositionally biased region" description="Polar residues" evidence="1">
    <location>
        <begin position="7"/>
        <end position="30"/>
    </location>
</feature>
<proteinExistence type="predicted"/>
<comment type="caution">
    <text evidence="2">The sequence shown here is derived from an EMBL/GenBank/DDBJ whole genome shotgun (WGS) entry which is preliminary data.</text>
</comment>
<gene>
    <name evidence="2" type="ORF">CVT25_012363</name>
</gene>
<reference evidence="2 3" key="1">
    <citation type="journal article" date="2018" name="Evol. Lett.">
        <title>Horizontal gene cluster transfer increased hallucinogenic mushroom diversity.</title>
        <authorList>
            <person name="Reynolds H.T."/>
            <person name="Vijayakumar V."/>
            <person name="Gluck-Thaler E."/>
            <person name="Korotkin H.B."/>
            <person name="Matheny P.B."/>
            <person name="Slot J.C."/>
        </authorList>
    </citation>
    <scope>NUCLEOTIDE SEQUENCE [LARGE SCALE GENOMIC DNA]</scope>
    <source>
        <strain evidence="2 3">2631</strain>
    </source>
</reference>
<accession>A0A409X7I8</accession>
<organism evidence="2 3">
    <name type="scientific">Psilocybe cyanescens</name>
    <dbReference type="NCBI Taxonomy" id="93625"/>
    <lineage>
        <taxon>Eukaryota</taxon>
        <taxon>Fungi</taxon>
        <taxon>Dikarya</taxon>
        <taxon>Basidiomycota</taxon>
        <taxon>Agaricomycotina</taxon>
        <taxon>Agaricomycetes</taxon>
        <taxon>Agaricomycetidae</taxon>
        <taxon>Agaricales</taxon>
        <taxon>Agaricineae</taxon>
        <taxon>Strophariaceae</taxon>
        <taxon>Psilocybe</taxon>
    </lineage>
</organism>
<protein>
    <submittedName>
        <fullName evidence="2">Uncharacterized protein</fullName>
    </submittedName>
</protein>
<dbReference type="AlphaFoldDB" id="A0A409X7I8"/>
<sequence>MPHRSTRPSSKENQTTDAATHTTGGQVSNVQKTLPLSLSTQPGVSKNTCTADRPTHKQAINKVPSGQEESSVSSHIKLLNIVLRKSFSAPSQASVNFSPTLSATLSNSTNMNVGNTEELQSMRDERDCLLAEVQSLHNQVNATQSFTSTAPSAPVKLIPCPQGRHIQLREDMGLADDMNKFLAIRRSMKDALQRAGLDPMVHWEYQSKDKLAKVFWVYIHAYMRHVGQDGTNATLPDVNAEEFSDSQGKVASDLDMHLDGV</sequence>
<dbReference type="InParanoid" id="A0A409X7I8"/>
<evidence type="ECO:0000256" key="1">
    <source>
        <dbReference type="SAM" id="MobiDB-lite"/>
    </source>
</evidence>
<keyword evidence="3" id="KW-1185">Reference proteome</keyword>
<evidence type="ECO:0000313" key="2">
    <source>
        <dbReference type="EMBL" id="PPQ86748.1"/>
    </source>
</evidence>
<dbReference type="EMBL" id="NHYD01002433">
    <property type="protein sequence ID" value="PPQ86748.1"/>
    <property type="molecule type" value="Genomic_DNA"/>
</dbReference>
<name>A0A409X7I8_PSICY</name>
<evidence type="ECO:0000313" key="3">
    <source>
        <dbReference type="Proteomes" id="UP000283269"/>
    </source>
</evidence>
<dbReference type="Proteomes" id="UP000283269">
    <property type="component" value="Unassembled WGS sequence"/>
</dbReference>